<evidence type="ECO:0000259" key="1">
    <source>
        <dbReference type="Pfam" id="PF01370"/>
    </source>
</evidence>
<dbReference type="Proteomes" id="UP000221024">
    <property type="component" value="Unassembled WGS sequence"/>
</dbReference>
<dbReference type="Gene3D" id="3.40.50.720">
    <property type="entry name" value="NAD(P)-binding Rossmann-like Domain"/>
    <property type="match status" value="1"/>
</dbReference>
<dbReference type="PANTHER" id="PTHR48079:SF6">
    <property type="entry name" value="NAD(P)-BINDING DOMAIN-CONTAINING PROTEIN-RELATED"/>
    <property type="match status" value="1"/>
</dbReference>
<dbReference type="Pfam" id="PF01370">
    <property type="entry name" value="Epimerase"/>
    <property type="match status" value="1"/>
</dbReference>
<dbReference type="InterPro" id="IPR001509">
    <property type="entry name" value="Epimerase_deHydtase"/>
</dbReference>
<dbReference type="EMBL" id="PDEP01000004">
    <property type="protein sequence ID" value="PEN07902.1"/>
    <property type="molecule type" value="Genomic_DNA"/>
</dbReference>
<gene>
    <name evidence="2" type="ORF">CRI93_05505</name>
</gene>
<proteinExistence type="predicted"/>
<keyword evidence="3" id="KW-1185">Reference proteome</keyword>
<dbReference type="GO" id="GO:0004029">
    <property type="term" value="F:aldehyde dehydrogenase (NAD+) activity"/>
    <property type="evidence" value="ECO:0007669"/>
    <property type="project" value="TreeGrafter"/>
</dbReference>
<dbReference type="AlphaFoldDB" id="A0A2H3P6E0"/>
<accession>A0A2H3P6E0</accession>
<dbReference type="InterPro" id="IPR036291">
    <property type="entry name" value="NAD(P)-bd_dom_sf"/>
</dbReference>
<organism evidence="2 3">
    <name type="scientific">Longimonas halophila</name>
    <dbReference type="NCBI Taxonomy" id="1469170"/>
    <lineage>
        <taxon>Bacteria</taxon>
        <taxon>Pseudomonadati</taxon>
        <taxon>Rhodothermota</taxon>
        <taxon>Rhodothermia</taxon>
        <taxon>Rhodothermales</taxon>
        <taxon>Salisaetaceae</taxon>
        <taxon>Longimonas</taxon>
    </lineage>
</organism>
<dbReference type="InterPro" id="IPR051783">
    <property type="entry name" value="NAD(P)-dependent_oxidoreduct"/>
</dbReference>
<sequence length="322" mass="34497">MRILVTGATGLVGSALVRQLVAQDATVRIFRRPDSPLDALGDAVDAVEHATGDLTKAHTVQQAMEGITHVYHAAARVDLGADLRALRPVNVHGTAHVLNAAQQAGATRVVHTSSIAALGRPASHKGLISEDNAWTGRPDRSAYAQTKRESELEVHRSIAEGLDAVIVNPALVFGTGRPDASTHRIVQAVRSERLPGVPPGGTCVVDAEDVAMGMRRAMLHGTTGRRYILGSQNLPWVAIIRKLAEAHGVDAPSRIISEGWLRAAGGLAEAWAWVTRGTPRFSRTMARSASRTLRYDTTRARTELECTFRPFAETAARIAETG</sequence>
<reference evidence="2 3" key="1">
    <citation type="submission" date="2017-10" db="EMBL/GenBank/DDBJ databases">
        <title>Draft genome of Longimonas halophila.</title>
        <authorList>
            <person name="Goh K.M."/>
            <person name="Shamsir M.S."/>
            <person name="Lim S.W."/>
        </authorList>
    </citation>
    <scope>NUCLEOTIDE SEQUENCE [LARGE SCALE GENOMIC DNA]</scope>
    <source>
        <strain evidence="2 3">KCTC 42399</strain>
    </source>
</reference>
<dbReference type="PANTHER" id="PTHR48079">
    <property type="entry name" value="PROTEIN YEEZ"/>
    <property type="match status" value="1"/>
</dbReference>
<dbReference type="GO" id="GO:0005737">
    <property type="term" value="C:cytoplasm"/>
    <property type="evidence" value="ECO:0007669"/>
    <property type="project" value="TreeGrafter"/>
</dbReference>
<evidence type="ECO:0000313" key="2">
    <source>
        <dbReference type="EMBL" id="PEN07902.1"/>
    </source>
</evidence>
<protein>
    <submittedName>
        <fullName evidence="2">Dihydroflavonol 4-reductase</fullName>
    </submittedName>
</protein>
<dbReference type="SUPFAM" id="SSF51735">
    <property type="entry name" value="NAD(P)-binding Rossmann-fold domains"/>
    <property type="match status" value="1"/>
</dbReference>
<dbReference type="RefSeq" id="WP_098061624.1">
    <property type="nucleotide sequence ID" value="NZ_PDEP01000004.1"/>
</dbReference>
<comment type="caution">
    <text evidence="2">The sequence shown here is derived from an EMBL/GenBank/DDBJ whole genome shotgun (WGS) entry which is preliminary data.</text>
</comment>
<evidence type="ECO:0000313" key="3">
    <source>
        <dbReference type="Proteomes" id="UP000221024"/>
    </source>
</evidence>
<name>A0A2H3P6E0_9BACT</name>
<dbReference type="OrthoDB" id="596910at2"/>
<feature type="domain" description="NAD-dependent epimerase/dehydratase" evidence="1">
    <location>
        <begin position="3"/>
        <end position="230"/>
    </location>
</feature>